<keyword evidence="2" id="KW-1003">Cell membrane</keyword>
<comment type="subcellular location">
    <subcellularLocation>
        <location evidence="1">Cell membrane</location>
    </subcellularLocation>
</comment>
<keyword evidence="4 6" id="KW-0808">Transferase</keyword>
<evidence type="ECO:0000256" key="1">
    <source>
        <dbReference type="ARBA" id="ARBA00004236"/>
    </source>
</evidence>
<dbReference type="Gene3D" id="3.90.550.10">
    <property type="entry name" value="Spore Coat Polysaccharide Biosynthesis Protein SpsA, Chain A"/>
    <property type="match status" value="1"/>
</dbReference>
<dbReference type="PANTHER" id="PTHR43646">
    <property type="entry name" value="GLYCOSYLTRANSFERASE"/>
    <property type="match status" value="1"/>
</dbReference>
<proteinExistence type="predicted"/>
<evidence type="ECO:0000256" key="4">
    <source>
        <dbReference type="ARBA" id="ARBA00022679"/>
    </source>
</evidence>
<keyword evidence="3" id="KW-0328">Glycosyltransferase</keyword>
<dbReference type="PANTHER" id="PTHR43646:SF2">
    <property type="entry name" value="GLYCOSYLTRANSFERASE 2-LIKE DOMAIN-CONTAINING PROTEIN"/>
    <property type="match status" value="1"/>
</dbReference>
<accession>A0ABS5RRQ3</accession>
<evidence type="ECO:0000256" key="2">
    <source>
        <dbReference type="ARBA" id="ARBA00022475"/>
    </source>
</evidence>
<sequence length="164" mass="17947">MLSVLIETRDHEEALARTLASLVSAAVEGMVREVIVLDRGSSDKTSRVADLSGCLFVSDATLNDGVQRARGDWLLLIEPGARLGEGWTQDVRRHVAGGGSPGRFTRKRSGFRDWLPLKRRGLGAGLLVSRQEALVVMREGWNGSTLARTVRAQRLDAEILRDGK</sequence>
<reference evidence="6 7" key="1">
    <citation type="submission" date="2021-03" db="EMBL/GenBank/DDBJ databases">
        <title>Tianweitania aestuarii sp. nov., isolated from a tidal flat.</title>
        <authorList>
            <person name="Park S."/>
            <person name="Yoon J.-H."/>
        </authorList>
    </citation>
    <scope>NUCLEOTIDE SEQUENCE [LARGE SCALE GENOMIC DNA]</scope>
    <source>
        <strain evidence="6 7">BSSL-BM11</strain>
    </source>
</reference>
<dbReference type="InterPro" id="IPR029044">
    <property type="entry name" value="Nucleotide-diphossugar_trans"/>
</dbReference>
<name>A0ABS5RRQ3_9HYPH</name>
<dbReference type="Proteomes" id="UP001297272">
    <property type="component" value="Unassembled WGS sequence"/>
</dbReference>
<protein>
    <submittedName>
        <fullName evidence="6">Glycosyl transferase family 2</fullName>
    </submittedName>
</protein>
<dbReference type="SUPFAM" id="SSF53448">
    <property type="entry name" value="Nucleotide-diphospho-sugar transferases"/>
    <property type="match status" value="1"/>
</dbReference>
<comment type="caution">
    <text evidence="6">The sequence shown here is derived from an EMBL/GenBank/DDBJ whole genome shotgun (WGS) entry which is preliminary data.</text>
</comment>
<organism evidence="6 7">
    <name type="scientific">Tianweitania aestuarii</name>
    <dbReference type="NCBI Taxonomy" id="2814886"/>
    <lineage>
        <taxon>Bacteria</taxon>
        <taxon>Pseudomonadati</taxon>
        <taxon>Pseudomonadota</taxon>
        <taxon>Alphaproteobacteria</taxon>
        <taxon>Hyphomicrobiales</taxon>
        <taxon>Phyllobacteriaceae</taxon>
        <taxon>Tianweitania</taxon>
    </lineage>
</organism>
<keyword evidence="5" id="KW-0472">Membrane</keyword>
<dbReference type="EMBL" id="JAFMNX010000001">
    <property type="protein sequence ID" value="MBS9719738.1"/>
    <property type="molecule type" value="Genomic_DNA"/>
</dbReference>
<evidence type="ECO:0000313" key="7">
    <source>
        <dbReference type="Proteomes" id="UP001297272"/>
    </source>
</evidence>
<evidence type="ECO:0000256" key="5">
    <source>
        <dbReference type="ARBA" id="ARBA00023136"/>
    </source>
</evidence>
<gene>
    <name evidence="6" type="ORF">JYU29_03445</name>
</gene>
<evidence type="ECO:0000256" key="3">
    <source>
        <dbReference type="ARBA" id="ARBA00022676"/>
    </source>
</evidence>
<dbReference type="GO" id="GO:0016740">
    <property type="term" value="F:transferase activity"/>
    <property type="evidence" value="ECO:0007669"/>
    <property type="project" value="UniProtKB-KW"/>
</dbReference>
<evidence type="ECO:0000313" key="6">
    <source>
        <dbReference type="EMBL" id="MBS9719738.1"/>
    </source>
</evidence>
<keyword evidence="7" id="KW-1185">Reference proteome</keyword>